<dbReference type="InterPro" id="IPR032466">
    <property type="entry name" value="Metal_Hydrolase"/>
</dbReference>
<dbReference type="NCBIfam" id="TIGR00857">
    <property type="entry name" value="pyrC_multi"/>
    <property type="match status" value="1"/>
</dbReference>
<comment type="similarity">
    <text evidence="1">Belongs to the metallo-dependent hydrolases superfamily. Hydantoinase/dihydropyrimidinase family.</text>
</comment>
<evidence type="ECO:0000256" key="1">
    <source>
        <dbReference type="ARBA" id="ARBA00008829"/>
    </source>
</evidence>
<evidence type="ECO:0000313" key="4">
    <source>
        <dbReference type="Proteomes" id="UP000192343"/>
    </source>
</evidence>
<dbReference type="GO" id="GO:0005737">
    <property type="term" value="C:cytoplasm"/>
    <property type="evidence" value="ECO:0007669"/>
    <property type="project" value="TreeGrafter"/>
</dbReference>
<dbReference type="SUPFAM" id="SSF51556">
    <property type="entry name" value="Metallo-dependent hydrolases"/>
    <property type="match status" value="1"/>
</dbReference>
<dbReference type="InterPro" id="IPR050138">
    <property type="entry name" value="DHOase/Allantoinase_Hydrolase"/>
</dbReference>
<dbReference type="STRING" id="1963862.B4O97_14045"/>
<dbReference type="SUPFAM" id="SSF51338">
    <property type="entry name" value="Composite domain of metallo-dependent hydrolases"/>
    <property type="match status" value="1"/>
</dbReference>
<sequence>MIVKNGLVAFSGEDEFLRKDLRLQDGRIVEIGRDLTANHDDEILDASDCWVLPGGIDPHVHFYDPGYTDKEDFAHGSAAAVSGGVTTVIDMPCTSLPPVTDSRSLQGKLNIVSPKAHVDFGFFGGVSRQLFDAGCEESMASIAEQVMGFKVYAVSGMEEVWGALDHWRFRKVLEIAAGLGSIVLLHAEDAEYVVNASEELEKRRRDPEAWYLARPELAEVLAVTSALRIAAEARGNLHIVHIGTAEAARLLAAPQPEGCRISGETCPQYLAFSLDDFIAQGAVLKIAPPIKKAGNREKLWELLKAGTIEFVASDHAPGTAGEKSGRDIWKNSAGIAGTGTMLPFLFSEAYLAGRLSLSRFLEVASENAARRYGFFDRKGSIDTGKDADLVLINSRENWTVRGDQFLSRGKLTPFEGRTFTGRVEKTLVRGRTVFDRRRGALEAGWGEFIRPTRSV</sequence>
<dbReference type="PANTHER" id="PTHR43668">
    <property type="entry name" value="ALLANTOINASE"/>
    <property type="match status" value="1"/>
</dbReference>
<organism evidence="3 4">
    <name type="scientific">Marispirochaeta aestuarii</name>
    <dbReference type="NCBI Taxonomy" id="1963862"/>
    <lineage>
        <taxon>Bacteria</taxon>
        <taxon>Pseudomonadati</taxon>
        <taxon>Spirochaetota</taxon>
        <taxon>Spirochaetia</taxon>
        <taxon>Spirochaetales</taxon>
        <taxon>Spirochaetaceae</taxon>
        <taxon>Marispirochaeta</taxon>
    </lineage>
</organism>
<dbReference type="RefSeq" id="WP_083051749.1">
    <property type="nucleotide sequence ID" value="NZ_MWQY01000016.1"/>
</dbReference>
<reference evidence="3 4" key="1">
    <citation type="submission" date="2017-03" db="EMBL/GenBank/DDBJ databases">
        <title>Draft Genome sequence of Marispirochaeta sp. strain JC444.</title>
        <authorList>
            <person name="Shivani Y."/>
            <person name="Subhash Y."/>
            <person name="Sasikala C."/>
            <person name="Ramana C."/>
        </authorList>
    </citation>
    <scope>NUCLEOTIDE SEQUENCE [LARGE SCALE GENOMIC DNA]</scope>
    <source>
        <strain evidence="3 4">JC444</strain>
    </source>
</reference>
<comment type="caution">
    <text evidence="3">The sequence shown here is derived from an EMBL/GenBank/DDBJ whole genome shotgun (WGS) entry which is preliminary data.</text>
</comment>
<keyword evidence="4" id="KW-1185">Reference proteome</keyword>
<feature type="domain" description="Amidohydrolase-related" evidence="2">
    <location>
        <begin position="50"/>
        <end position="433"/>
    </location>
</feature>
<dbReference type="AlphaFoldDB" id="A0A1Y1RWT8"/>
<dbReference type="Gene3D" id="3.20.20.140">
    <property type="entry name" value="Metal-dependent hydrolases"/>
    <property type="match status" value="1"/>
</dbReference>
<dbReference type="PANTHER" id="PTHR43668:SF2">
    <property type="entry name" value="ALLANTOINASE"/>
    <property type="match status" value="1"/>
</dbReference>
<gene>
    <name evidence="3" type="ORF">B4O97_14045</name>
</gene>
<dbReference type="Proteomes" id="UP000192343">
    <property type="component" value="Unassembled WGS sequence"/>
</dbReference>
<evidence type="ECO:0000259" key="2">
    <source>
        <dbReference type="Pfam" id="PF01979"/>
    </source>
</evidence>
<dbReference type="InterPro" id="IPR006680">
    <property type="entry name" value="Amidohydro-rel"/>
</dbReference>
<proteinExistence type="inferred from homology"/>
<evidence type="ECO:0000313" key="3">
    <source>
        <dbReference type="EMBL" id="ORC34005.1"/>
    </source>
</evidence>
<dbReference type="EMBL" id="MWQY01000016">
    <property type="protein sequence ID" value="ORC34005.1"/>
    <property type="molecule type" value="Genomic_DNA"/>
</dbReference>
<dbReference type="OrthoDB" id="9765462at2"/>
<dbReference type="Gene3D" id="2.30.40.10">
    <property type="entry name" value="Urease, subunit C, domain 1"/>
    <property type="match status" value="1"/>
</dbReference>
<protein>
    <recommendedName>
        <fullName evidence="2">Amidohydrolase-related domain-containing protein</fullName>
    </recommendedName>
</protein>
<dbReference type="FunFam" id="3.20.20.140:FF:000174">
    <property type="entry name" value="Dihydropyrimidinase-related protein 2"/>
    <property type="match status" value="1"/>
</dbReference>
<dbReference type="Pfam" id="PF01979">
    <property type="entry name" value="Amidohydro_1"/>
    <property type="match status" value="1"/>
</dbReference>
<dbReference type="InterPro" id="IPR011059">
    <property type="entry name" value="Metal-dep_hydrolase_composite"/>
</dbReference>
<dbReference type="GO" id="GO:0006145">
    <property type="term" value="P:purine nucleobase catabolic process"/>
    <property type="evidence" value="ECO:0007669"/>
    <property type="project" value="TreeGrafter"/>
</dbReference>
<accession>A0A1Y1RWT8</accession>
<dbReference type="GO" id="GO:0004038">
    <property type="term" value="F:allantoinase activity"/>
    <property type="evidence" value="ECO:0007669"/>
    <property type="project" value="TreeGrafter"/>
</dbReference>
<name>A0A1Y1RWT8_9SPIO</name>